<evidence type="ECO:0000313" key="3">
    <source>
        <dbReference type="EMBL" id="KGN36692.1"/>
    </source>
</evidence>
<dbReference type="AlphaFoldDB" id="A0A0A0JKV5"/>
<organism evidence="3 4">
    <name type="scientific">Knoellia subterranea KCTC 19937</name>
    <dbReference type="NCBI Taxonomy" id="1385521"/>
    <lineage>
        <taxon>Bacteria</taxon>
        <taxon>Bacillati</taxon>
        <taxon>Actinomycetota</taxon>
        <taxon>Actinomycetes</taxon>
        <taxon>Micrococcales</taxon>
        <taxon>Intrasporangiaceae</taxon>
        <taxon>Knoellia</taxon>
    </lineage>
</organism>
<dbReference type="RefSeq" id="WP_035906058.1">
    <property type="nucleotide sequence ID" value="NZ_AVPK01000008.1"/>
</dbReference>
<feature type="domain" description="YCII-related" evidence="2">
    <location>
        <begin position="15"/>
        <end position="111"/>
    </location>
</feature>
<dbReference type="SUPFAM" id="SSF54909">
    <property type="entry name" value="Dimeric alpha+beta barrel"/>
    <property type="match status" value="1"/>
</dbReference>
<comment type="similarity">
    <text evidence="1">Belongs to the YciI family.</text>
</comment>
<evidence type="ECO:0000259" key="2">
    <source>
        <dbReference type="Pfam" id="PF03795"/>
    </source>
</evidence>
<proteinExistence type="inferred from homology"/>
<comment type="caution">
    <text evidence="3">The sequence shown here is derived from an EMBL/GenBank/DDBJ whole genome shotgun (WGS) entry which is preliminary data.</text>
</comment>
<dbReference type="PANTHER" id="PTHR35174:SF3">
    <property type="entry name" value="BLL7171 PROTEIN"/>
    <property type="match status" value="1"/>
</dbReference>
<keyword evidence="4" id="KW-1185">Reference proteome</keyword>
<evidence type="ECO:0000313" key="4">
    <source>
        <dbReference type="Proteomes" id="UP000030011"/>
    </source>
</evidence>
<protein>
    <submittedName>
        <fullName evidence="3">Sigma associated protein</fullName>
    </submittedName>
</protein>
<accession>A0A0A0JKV5</accession>
<dbReference type="EMBL" id="AVPK01000008">
    <property type="protein sequence ID" value="KGN36692.1"/>
    <property type="molecule type" value="Genomic_DNA"/>
</dbReference>
<dbReference type="InterPro" id="IPR005545">
    <property type="entry name" value="YCII"/>
</dbReference>
<dbReference type="Pfam" id="PF03795">
    <property type="entry name" value="YCII"/>
    <property type="match status" value="1"/>
</dbReference>
<dbReference type="InterPro" id="IPR011008">
    <property type="entry name" value="Dimeric_a/b-barrel"/>
</dbReference>
<dbReference type="OrthoDB" id="668782at2"/>
<reference evidence="3 4" key="1">
    <citation type="submission" date="2013-08" db="EMBL/GenBank/DDBJ databases">
        <title>The genome sequence of Knoellia subterranea.</title>
        <authorList>
            <person name="Zhu W."/>
            <person name="Wang G."/>
        </authorList>
    </citation>
    <scope>NUCLEOTIDE SEQUENCE [LARGE SCALE GENOMIC DNA]</scope>
    <source>
        <strain evidence="3 4">KCTC 19937</strain>
    </source>
</reference>
<dbReference type="PANTHER" id="PTHR35174">
    <property type="entry name" value="BLL7171 PROTEIN-RELATED"/>
    <property type="match status" value="1"/>
</dbReference>
<dbReference type="eggNOG" id="COG3795">
    <property type="taxonomic scope" value="Bacteria"/>
</dbReference>
<dbReference type="Proteomes" id="UP000030011">
    <property type="component" value="Unassembled WGS sequence"/>
</dbReference>
<name>A0A0A0JKV5_9MICO</name>
<gene>
    <name evidence="3" type="ORF">N803_16820</name>
</gene>
<sequence>MTQYMLSVPGSVDDEMPSDEVIQKMYADVDAFNQKVREAGKWVFAGGLEPIETATTVDATGDKPTFTDGPFSEAKEFLGGFWILECADLDEALQWAKEGSAACGGAVEVRPFQAEPSA</sequence>
<evidence type="ECO:0000256" key="1">
    <source>
        <dbReference type="ARBA" id="ARBA00007689"/>
    </source>
</evidence>
<dbReference type="STRING" id="1385521.N803_16820"/>
<dbReference type="Gene3D" id="3.30.70.1060">
    <property type="entry name" value="Dimeric alpha+beta barrel"/>
    <property type="match status" value="1"/>
</dbReference>